<evidence type="ECO:0000313" key="2">
    <source>
        <dbReference type="Proteomes" id="UP000237440"/>
    </source>
</evidence>
<dbReference type="AlphaFoldDB" id="A0A2S3VP98"/>
<reference evidence="2" key="1">
    <citation type="submission" date="2017-02" db="EMBL/GenBank/DDBJ databases">
        <authorList>
            <person name="Furmanczyk E.M."/>
        </authorList>
    </citation>
    <scope>NUCLEOTIDE SEQUENCE [LARGE SCALE GENOMIC DNA]</scope>
    <source>
        <strain evidence="2">AP3_22</strain>
    </source>
</reference>
<dbReference type="EMBL" id="MUJK01000004">
    <property type="protein sequence ID" value="POF41780.1"/>
    <property type="molecule type" value="Genomic_DNA"/>
</dbReference>
<gene>
    <name evidence="1" type="ORF">B0D71_13765</name>
</gene>
<protein>
    <submittedName>
        <fullName evidence="1">Uncharacterized protein</fullName>
    </submittedName>
</protein>
<accession>A0A2S3VP98</accession>
<dbReference type="Proteomes" id="UP000237440">
    <property type="component" value="Unassembled WGS sequence"/>
</dbReference>
<comment type="caution">
    <text evidence="1">The sequence shown here is derived from an EMBL/GenBank/DDBJ whole genome shotgun (WGS) entry which is preliminary data.</text>
</comment>
<name>A0A2S3VP98_9PSED</name>
<organism evidence="1 2">
    <name type="scientific">Pseudomonas laurylsulfativorans</name>
    <dbReference type="NCBI Taxonomy" id="1943631"/>
    <lineage>
        <taxon>Bacteria</taxon>
        <taxon>Pseudomonadati</taxon>
        <taxon>Pseudomonadota</taxon>
        <taxon>Gammaproteobacteria</taxon>
        <taxon>Pseudomonadales</taxon>
        <taxon>Pseudomonadaceae</taxon>
        <taxon>Pseudomonas</taxon>
    </lineage>
</organism>
<dbReference type="RefSeq" id="WP_103395744.1">
    <property type="nucleotide sequence ID" value="NZ_MUJK01000004.1"/>
</dbReference>
<evidence type="ECO:0000313" key="1">
    <source>
        <dbReference type="EMBL" id="POF41780.1"/>
    </source>
</evidence>
<keyword evidence="2" id="KW-1185">Reference proteome</keyword>
<sequence length="329" mass="36144">MWLWSAVLPLCWALALALRVLAWQIDLFGNGVYHRTVDASVQRWWRRRSLGLPVQRVWLIGPAGDVQENYQGLMSGTSLPKPSKLREASQVRLCCPLSLNKNALRGPALARYLARMTLELPELKERWPTLRGVAWMGDEGSQTAFTTALGKGGVVLPEVRLSLGDLTDLDALIDAFYHDCRDKDDWVLCAGVMSVESAEGTVLPGEAGFLWLVSWQGRQVLHRGEYLNETHQTAIGLCTQMQRYAGIDSAPPACLAMDKESQEAFVEGGWSAGEHQLARHWGLLAHIAPFIGMSLALLQAGKAGQPCGWLSQDGNKRLAIGVAVPHGNE</sequence>
<proteinExistence type="predicted"/>
<dbReference type="OrthoDB" id="6830692at2"/>